<evidence type="ECO:0000313" key="2">
    <source>
        <dbReference type="Proteomes" id="UP000270291"/>
    </source>
</evidence>
<accession>A0A3R9MX71</accession>
<dbReference type="Pfam" id="PF10652">
    <property type="entry name" value="DUF2480"/>
    <property type="match status" value="1"/>
</dbReference>
<dbReference type="OrthoDB" id="9803040at2"/>
<organism evidence="1 2">
    <name type="scientific">Hymenobacter perfusus</name>
    <dbReference type="NCBI Taxonomy" id="1236770"/>
    <lineage>
        <taxon>Bacteria</taxon>
        <taxon>Pseudomonadati</taxon>
        <taxon>Bacteroidota</taxon>
        <taxon>Cytophagia</taxon>
        <taxon>Cytophagales</taxon>
        <taxon>Hymenobacteraceae</taxon>
        <taxon>Hymenobacter</taxon>
    </lineage>
</organism>
<dbReference type="InterPro" id="IPR018914">
    <property type="entry name" value="DUF2480"/>
</dbReference>
<dbReference type="Proteomes" id="UP000270291">
    <property type="component" value="Unassembled WGS sequence"/>
</dbReference>
<protein>
    <submittedName>
        <fullName evidence="1">DUF2480 family protein</fullName>
    </submittedName>
</protein>
<sequence>MEEFVNRVANSGLVTFNLEDFIHPGERVVYDIKDNLFHGLMLREKDFREFIKTHDWAQYAGQNVAIICSADAIVPTWAYMLLASKLQNHAHRYVFGSLEALEQELFQEAIAGVEVEQFLDAKLVIKGCGEKPVPTYAYVAIMQKLLPVAASIMYGEPCSTVPLYKRPKDKVSA</sequence>
<comment type="caution">
    <text evidence="1">The sequence shown here is derived from an EMBL/GenBank/DDBJ whole genome shotgun (WGS) entry which is preliminary data.</text>
</comment>
<evidence type="ECO:0000313" key="1">
    <source>
        <dbReference type="EMBL" id="RSK43006.1"/>
    </source>
</evidence>
<dbReference type="RefSeq" id="WP_125439063.1">
    <property type="nucleotide sequence ID" value="NZ_RWIU01000004.1"/>
</dbReference>
<dbReference type="AlphaFoldDB" id="A0A3R9MX71"/>
<proteinExistence type="predicted"/>
<gene>
    <name evidence="1" type="ORF">EI293_14560</name>
</gene>
<reference evidence="1 2" key="1">
    <citation type="submission" date="2018-12" db="EMBL/GenBank/DDBJ databases">
        <authorList>
            <person name="Feng G."/>
            <person name="Zhu H."/>
        </authorList>
    </citation>
    <scope>NUCLEOTIDE SEQUENCE [LARGE SCALE GENOMIC DNA]</scope>
    <source>
        <strain evidence="1 2">LMG 26000</strain>
    </source>
</reference>
<name>A0A3R9MX71_9BACT</name>
<keyword evidence="2" id="KW-1185">Reference proteome</keyword>
<dbReference type="EMBL" id="RWIU01000004">
    <property type="protein sequence ID" value="RSK43006.1"/>
    <property type="molecule type" value="Genomic_DNA"/>
</dbReference>